<evidence type="ECO:0000256" key="4">
    <source>
        <dbReference type="SAM" id="Phobius"/>
    </source>
</evidence>
<evidence type="ECO:0000256" key="2">
    <source>
        <dbReference type="ARBA" id="ARBA00023125"/>
    </source>
</evidence>
<dbReference type="SMART" id="SM00421">
    <property type="entry name" value="HTH_LUXR"/>
    <property type="match status" value="1"/>
</dbReference>
<comment type="caution">
    <text evidence="6">The sequence shown here is derived from an EMBL/GenBank/DDBJ whole genome shotgun (WGS) entry which is preliminary data.</text>
</comment>
<feature type="transmembrane region" description="Helical" evidence="4">
    <location>
        <begin position="301"/>
        <end position="318"/>
    </location>
</feature>
<feature type="transmembrane region" description="Helical" evidence="4">
    <location>
        <begin position="338"/>
        <end position="356"/>
    </location>
</feature>
<proteinExistence type="predicted"/>
<feature type="transmembrane region" description="Helical" evidence="4">
    <location>
        <begin position="12"/>
        <end position="30"/>
    </location>
</feature>
<dbReference type="PROSITE" id="PS00622">
    <property type="entry name" value="HTH_LUXR_1"/>
    <property type="match status" value="1"/>
</dbReference>
<dbReference type="AlphaFoldDB" id="A0A6L8Q4W6"/>
<dbReference type="InterPro" id="IPR016032">
    <property type="entry name" value="Sig_transdc_resp-reg_C-effctor"/>
</dbReference>
<dbReference type="Proteomes" id="UP000472380">
    <property type="component" value="Unassembled WGS sequence"/>
</dbReference>
<feature type="transmembrane region" description="Helical" evidence="4">
    <location>
        <begin position="362"/>
        <end position="381"/>
    </location>
</feature>
<feature type="transmembrane region" description="Helical" evidence="4">
    <location>
        <begin position="99"/>
        <end position="119"/>
    </location>
</feature>
<dbReference type="EMBL" id="VJNE01000013">
    <property type="protein sequence ID" value="MZG28367.1"/>
    <property type="molecule type" value="Genomic_DNA"/>
</dbReference>
<protein>
    <submittedName>
        <fullName evidence="6">Helix-turn-helix transcriptional regulator</fullName>
    </submittedName>
</protein>
<gene>
    <name evidence="6" type="ORF">FM068_07165</name>
</gene>
<keyword evidence="4" id="KW-1133">Transmembrane helix</keyword>
<feature type="transmembrane region" description="Helical" evidence="4">
    <location>
        <begin position="75"/>
        <end position="93"/>
    </location>
</feature>
<feature type="transmembrane region" description="Helical" evidence="4">
    <location>
        <begin position="156"/>
        <end position="174"/>
    </location>
</feature>
<dbReference type="RefSeq" id="WP_161127957.1">
    <property type="nucleotide sequence ID" value="NZ_VJNE01000013.1"/>
</dbReference>
<feature type="domain" description="HTH luxR-type" evidence="5">
    <location>
        <begin position="414"/>
        <end position="479"/>
    </location>
</feature>
<feature type="transmembrane region" description="Helical" evidence="4">
    <location>
        <begin position="276"/>
        <end position="295"/>
    </location>
</feature>
<dbReference type="InterPro" id="IPR036388">
    <property type="entry name" value="WH-like_DNA-bd_sf"/>
</dbReference>
<sequence length="483" mass="51351">MKLFEEELFPVRFLGFGLFWAWLFMVGLSPSPLFGNPLCLGSVPFELFELLMRCAVLTLSLALSRPIATNRGKRLYLAVGAIAGMAATPLLLWGEGATAHSLAALLAAVAEVSLFLMWLSFFGAMRLGDTLTLLVMSYGVGALLFLATLIGGQGALVAASIAFPLLSVASLMLSGRLISQRGGSELFDGDGSALVQAGEPTGTKGPSSIFKSIPALKMTLALACYSLAFSLLSAMAFSGGAALPAGYLVEPVCIVVLAGVYILYAQFAKDAAKPYALYRAVAPVMGLGFACLAALVGQPAIGGGMVVTGYLLFEVLALNDYCNIVKANDASLFRTMAFGRLAISAGMLVGWAVGFFADHASFTALAVAGMAIVLVTATLVFTDRDRMPLASIADDRAIREERDMRPSKGTALANFAVSRKLSKRETEVFGYLIAGRTTSYIAERLFVAESTVRAHVYNIYQKADVHSRMELMDAFDAFWSEES</sequence>
<evidence type="ECO:0000256" key="3">
    <source>
        <dbReference type="ARBA" id="ARBA00023163"/>
    </source>
</evidence>
<organism evidence="6 7">
    <name type="scientific">Adlercreutzia equolifaciens</name>
    <dbReference type="NCBI Taxonomy" id="446660"/>
    <lineage>
        <taxon>Bacteria</taxon>
        <taxon>Bacillati</taxon>
        <taxon>Actinomycetota</taxon>
        <taxon>Coriobacteriia</taxon>
        <taxon>Eggerthellales</taxon>
        <taxon>Eggerthellaceae</taxon>
        <taxon>Adlercreutzia</taxon>
    </lineage>
</organism>
<evidence type="ECO:0000313" key="7">
    <source>
        <dbReference type="Proteomes" id="UP000472380"/>
    </source>
</evidence>
<dbReference type="GO" id="GO:0006355">
    <property type="term" value="P:regulation of DNA-templated transcription"/>
    <property type="evidence" value="ECO:0007669"/>
    <property type="project" value="InterPro"/>
</dbReference>
<feature type="transmembrane region" description="Helical" evidence="4">
    <location>
        <begin position="245"/>
        <end position="264"/>
    </location>
</feature>
<dbReference type="Pfam" id="PF00196">
    <property type="entry name" value="GerE"/>
    <property type="match status" value="1"/>
</dbReference>
<dbReference type="GO" id="GO:0003677">
    <property type="term" value="F:DNA binding"/>
    <property type="evidence" value="ECO:0007669"/>
    <property type="project" value="UniProtKB-KW"/>
</dbReference>
<keyword evidence="3" id="KW-0804">Transcription</keyword>
<evidence type="ECO:0000259" key="5">
    <source>
        <dbReference type="PROSITE" id="PS50043"/>
    </source>
</evidence>
<dbReference type="Gene3D" id="1.10.10.10">
    <property type="entry name" value="Winged helix-like DNA-binding domain superfamily/Winged helix DNA-binding domain"/>
    <property type="match status" value="1"/>
</dbReference>
<feature type="transmembrane region" description="Helical" evidence="4">
    <location>
        <begin position="131"/>
        <end position="150"/>
    </location>
</feature>
<feature type="transmembrane region" description="Helical" evidence="4">
    <location>
        <begin position="50"/>
        <end position="68"/>
    </location>
</feature>
<dbReference type="InterPro" id="IPR000792">
    <property type="entry name" value="Tscrpt_reg_LuxR_C"/>
</dbReference>
<keyword evidence="4" id="KW-0812">Transmembrane</keyword>
<name>A0A6L8Q4W6_9ACTN</name>
<dbReference type="PRINTS" id="PR00038">
    <property type="entry name" value="HTHLUXR"/>
</dbReference>
<evidence type="ECO:0000256" key="1">
    <source>
        <dbReference type="ARBA" id="ARBA00023015"/>
    </source>
</evidence>
<keyword evidence="4" id="KW-0472">Membrane</keyword>
<accession>A0A6L8Q4W6</accession>
<evidence type="ECO:0000313" key="6">
    <source>
        <dbReference type="EMBL" id="MZG28367.1"/>
    </source>
</evidence>
<dbReference type="PANTHER" id="PTHR44688:SF16">
    <property type="entry name" value="DNA-BINDING TRANSCRIPTIONAL ACTIVATOR DEVR_DOSR"/>
    <property type="match status" value="1"/>
</dbReference>
<keyword evidence="1" id="KW-0805">Transcription regulation</keyword>
<dbReference type="CDD" id="cd06170">
    <property type="entry name" value="LuxR_C_like"/>
    <property type="match status" value="1"/>
</dbReference>
<dbReference type="PANTHER" id="PTHR44688">
    <property type="entry name" value="DNA-BINDING TRANSCRIPTIONAL ACTIVATOR DEVR_DOSR"/>
    <property type="match status" value="1"/>
</dbReference>
<dbReference type="PROSITE" id="PS50043">
    <property type="entry name" value="HTH_LUXR_2"/>
    <property type="match status" value="1"/>
</dbReference>
<feature type="transmembrane region" description="Helical" evidence="4">
    <location>
        <begin position="220"/>
        <end position="239"/>
    </location>
</feature>
<keyword evidence="2" id="KW-0238">DNA-binding</keyword>
<reference evidence="6 7" key="1">
    <citation type="submission" date="2019-07" db="EMBL/GenBank/DDBJ databases">
        <title>Draft genome sequence of Adlercreutzia equolifaciens IPLA 37004, a human intestinal strain that does not produces equol from daidzein.</title>
        <authorList>
            <person name="Vazquez L."/>
            <person name="Florez A.B."/>
            <person name="Mayo B."/>
        </authorList>
    </citation>
    <scope>NUCLEOTIDE SEQUENCE [LARGE SCALE GENOMIC DNA]</scope>
    <source>
        <strain evidence="6 7">IPLA 37004</strain>
    </source>
</reference>
<dbReference type="SUPFAM" id="SSF46894">
    <property type="entry name" value="C-terminal effector domain of the bipartite response regulators"/>
    <property type="match status" value="1"/>
</dbReference>